<organism evidence="1 2">
    <name type="scientific">Streptomyces candidus</name>
    <dbReference type="NCBI Taxonomy" id="67283"/>
    <lineage>
        <taxon>Bacteria</taxon>
        <taxon>Bacillati</taxon>
        <taxon>Actinomycetota</taxon>
        <taxon>Actinomycetes</taxon>
        <taxon>Kitasatosporales</taxon>
        <taxon>Streptomycetaceae</taxon>
        <taxon>Streptomyces</taxon>
    </lineage>
</organism>
<evidence type="ECO:0000313" key="2">
    <source>
        <dbReference type="Proteomes" id="UP000540423"/>
    </source>
</evidence>
<name>A0A7X0HKU3_9ACTN</name>
<sequence length="36" mass="3738">MHGARPTLARPDGALVATVNPQAYPGLGVPVLDLNR</sequence>
<dbReference type="AlphaFoldDB" id="A0A7X0HKU3"/>
<dbReference type="EMBL" id="JACHEM010000023">
    <property type="protein sequence ID" value="MBB6439525.1"/>
    <property type="molecule type" value="Genomic_DNA"/>
</dbReference>
<keyword evidence="2" id="KW-1185">Reference proteome</keyword>
<reference evidence="1 2" key="1">
    <citation type="submission" date="2020-08" db="EMBL/GenBank/DDBJ databases">
        <title>Genomic Encyclopedia of Type Strains, Phase IV (KMG-IV): sequencing the most valuable type-strain genomes for metagenomic binning, comparative biology and taxonomic classification.</title>
        <authorList>
            <person name="Goeker M."/>
        </authorList>
    </citation>
    <scope>NUCLEOTIDE SEQUENCE [LARGE SCALE GENOMIC DNA]</scope>
    <source>
        <strain evidence="1 2">DSM 40141</strain>
    </source>
</reference>
<dbReference type="Proteomes" id="UP000540423">
    <property type="component" value="Unassembled WGS sequence"/>
</dbReference>
<accession>A0A7X0HKU3</accession>
<evidence type="ECO:0000313" key="1">
    <source>
        <dbReference type="EMBL" id="MBB6439525.1"/>
    </source>
</evidence>
<proteinExistence type="predicted"/>
<protein>
    <submittedName>
        <fullName evidence="1">Uncharacterized protein</fullName>
    </submittedName>
</protein>
<gene>
    <name evidence="1" type="ORF">HNQ79_006037</name>
</gene>
<comment type="caution">
    <text evidence="1">The sequence shown here is derived from an EMBL/GenBank/DDBJ whole genome shotgun (WGS) entry which is preliminary data.</text>
</comment>